<evidence type="ECO:0000259" key="2">
    <source>
        <dbReference type="Pfam" id="PF07993"/>
    </source>
</evidence>
<comment type="catalytic activity">
    <reaction evidence="1">
        <text>a long-chain fatty acyl-CoA + 2 NADPH + 2 H(+) = a long-chain primary fatty alcohol + 2 NADP(+) + CoA</text>
        <dbReference type="Rhea" id="RHEA:52716"/>
        <dbReference type="ChEBI" id="CHEBI:15378"/>
        <dbReference type="ChEBI" id="CHEBI:57287"/>
        <dbReference type="ChEBI" id="CHEBI:57783"/>
        <dbReference type="ChEBI" id="CHEBI:58349"/>
        <dbReference type="ChEBI" id="CHEBI:77396"/>
        <dbReference type="ChEBI" id="CHEBI:83139"/>
        <dbReference type="EC" id="1.2.1.84"/>
    </reaction>
</comment>
<sequence>MQTDPSSFFRRQTIFLTGGTGGLGGCLLFKLALKVDAHKVYVLVRGSVQRAQAQLEAMMPDEIAAIRATGKIQFIVGDVTKPEFGLDRVVLSEMAENVTVIIHSAANISLKASYRRAVDNNCLPTLWLAQFGSTFKNLTSFVYISTAFVNGFLPDGPVEERIYELGDAEQQLSDILTTGYPESLSQAQPTPPLFPSRYSFSKNLTERLLISRNPNLPLLIVRPTCIAPAISQPHPYYSRPGSCPMSTYIRQYLMAPDSGVIQVSPKHQSGSNIVDEIPVDLVANLILLHTMRGRIGIVHACSKSYVPRSLSQLHGTILAHISPHMPRDEFEYTSDCFMVEGDYARFWGIMGRDLHFSNGASKELANVRGALSMGLEGHDAAEFMATRARLVAKDVEARSIKNKL</sequence>
<dbReference type="PANTHER" id="PTHR11011:SF45">
    <property type="entry name" value="FATTY ACYL-COA REDUCTASE CG8306-RELATED"/>
    <property type="match status" value="1"/>
</dbReference>
<keyword evidence="1" id="KW-0443">Lipid metabolism</keyword>
<dbReference type="GO" id="GO:0005777">
    <property type="term" value="C:peroxisome"/>
    <property type="evidence" value="ECO:0007669"/>
    <property type="project" value="TreeGrafter"/>
</dbReference>
<reference evidence="3" key="1">
    <citation type="submission" date="2023-03" db="EMBL/GenBank/DDBJ databases">
        <title>Massive genome expansion in bonnet fungi (Mycena s.s.) driven by repeated elements and novel gene families across ecological guilds.</title>
        <authorList>
            <consortium name="Lawrence Berkeley National Laboratory"/>
            <person name="Harder C.B."/>
            <person name="Miyauchi S."/>
            <person name="Viragh M."/>
            <person name="Kuo A."/>
            <person name="Thoen E."/>
            <person name="Andreopoulos B."/>
            <person name="Lu D."/>
            <person name="Skrede I."/>
            <person name="Drula E."/>
            <person name="Henrissat B."/>
            <person name="Morin E."/>
            <person name="Kohler A."/>
            <person name="Barry K."/>
            <person name="LaButti K."/>
            <person name="Morin E."/>
            <person name="Salamov A."/>
            <person name="Lipzen A."/>
            <person name="Mereny Z."/>
            <person name="Hegedus B."/>
            <person name="Baldrian P."/>
            <person name="Stursova M."/>
            <person name="Weitz H."/>
            <person name="Taylor A."/>
            <person name="Grigoriev I.V."/>
            <person name="Nagy L.G."/>
            <person name="Martin F."/>
            <person name="Kauserud H."/>
        </authorList>
    </citation>
    <scope>NUCLEOTIDE SEQUENCE</scope>
    <source>
        <strain evidence="3">CBHHK002</strain>
    </source>
</reference>
<comment type="similarity">
    <text evidence="1">Belongs to the fatty acyl-CoA reductase family.</text>
</comment>
<dbReference type="InterPro" id="IPR036291">
    <property type="entry name" value="NAD(P)-bd_dom_sf"/>
</dbReference>
<dbReference type="InterPro" id="IPR026055">
    <property type="entry name" value="FAR"/>
</dbReference>
<feature type="domain" description="Thioester reductase (TE)" evidence="2">
    <location>
        <begin position="16"/>
        <end position="286"/>
    </location>
</feature>
<dbReference type="AlphaFoldDB" id="A0AAD7EI17"/>
<protein>
    <recommendedName>
        <fullName evidence="1">Fatty acyl-CoA reductase</fullName>
        <ecNumber evidence="1">1.2.1.84</ecNumber>
    </recommendedName>
</protein>
<comment type="caution">
    <text evidence="3">The sequence shown here is derived from an EMBL/GenBank/DDBJ whole genome shotgun (WGS) entry which is preliminary data.</text>
</comment>
<keyword evidence="4" id="KW-1185">Reference proteome</keyword>
<comment type="function">
    <text evidence="1">Catalyzes the reduction of fatty acyl-CoA to fatty alcohols.</text>
</comment>
<dbReference type="InterPro" id="IPR013120">
    <property type="entry name" value="FAR_NAD-bd"/>
</dbReference>
<dbReference type="Pfam" id="PF07993">
    <property type="entry name" value="NAD_binding_4"/>
    <property type="match status" value="1"/>
</dbReference>
<keyword evidence="1" id="KW-0560">Oxidoreductase</keyword>
<dbReference type="SUPFAM" id="SSF51735">
    <property type="entry name" value="NAD(P)-binding Rossmann-fold domains"/>
    <property type="match status" value="1"/>
</dbReference>
<gene>
    <name evidence="3" type="ORF">DFH08DRAFT_816854</name>
</gene>
<evidence type="ECO:0000313" key="4">
    <source>
        <dbReference type="Proteomes" id="UP001218218"/>
    </source>
</evidence>
<keyword evidence="1" id="KW-0521">NADP</keyword>
<name>A0AAD7EI17_9AGAR</name>
<dbReference type="GO" id="GO:0080019">
    <property type="term" value="F:alcohol-forming very long-chain fatty acyl-CoA reductase activity"/>
    <property type="evidence" value="ECO:0007669"/>
    <property type="project" value="InterPro"/>
</dbReference>
<evidence type="ECO:0000313" key="3">
    <source>
        <dbReference type="EMBL" id="KAJ7325777.1"/>
    </source>
</evidence>
<keyword evidence="1" id="KW-0444">Lipid biosynthesis</keyword>
<proteinExistence type="inferred from homology"/>
<dbReference type="EMBL" id="JARIHO010000043">
    <property type="protein sequence ID" value="KAJ7325777.1"/>
    <property type="molecule type" value="Genomic_DNA"/>
</dbReference>
<organism evidence="3 4">
    <name type="scientific">Mycena albidolilacea</name>
    <dbReference type="NCBI Taxonomy" id="1033008"/>
    <lineage>
        <taxon>Eukaryota</taxon>
        <taxon>Fungi</taxon>
        <taxon>Dikarya</taxon>
        <taxon>Basidiomycota</taxon>
        <taxon>Agaricomycotina</taxon>
        <taxon>Agaricomycetes</taxon>
        <taxon>Agaricomycetidae</taxon>
        <taxon>Agaricales</taxon>
        <taxon>Marasmiineae</taxon>
        <taxon>Mycenaceae</taxon>
        <taxon>Mycena</taxon>
    </lineage>
</organism>
<evidence type="ECO:0000256" key="1">
    <source>
        <dbReference type="RuleBase" id="RU363097"/>
    </source>
</evidence>
<dbReference type="Proteomes" id="UP001218218">
    <property type="component" value="Unassembled WGS sequence"/>
</dbReference>
<dbReference type="GO" id="GO:0035336">
    <property type="term" value="P:long-chain fatty-acyl-CoA metabolic process"/>
    <property type="evidence" value="ECO:0007669"/>
    <property type="project" value="TreeGrafter"/>
</dbReference>
<dbReference type="GO" id="GO:0102965">
    <property type="term" value="F:alcohol-forming long-chain fatty acyl-CoA reductase activity"/>
    <property type="evidence" value="ECO:0007669"/>
    <property type="project" value="UniProtKB-EC"/>
</dbReference>
<accession>A0AAD7EI17</accession>
<dbReference type="Gene3D" id="3.40.50.720">
    <property type="entry name" value="NAD(P)-binding Rossmann-like Domain"/>
    <property type="match status" value="1"/>
</dbReference>
<dbReference type="EC" id="1.2.1.84" evidence="1"/>
<dbReference type="PANTHER" id="PTHR11011">
    <property type="entry name" value="MALE STERILITY PROTEIN 2-RELATED"/>
    <property type="match status" value="1"/>
</dbReference>